<gene>
    <name evidence="5" type="ORF">FOT72_04520</name>
</gene>
<dbReference type="PANTHER" id="PTHR47504:SF5">
    <property type="entry name" value="RIGHT ORIGIN-BINDING PROTEIN"/>
    <property type="match status" value="1"/>
</dbReference>
<dbReference type="RefSeq" id="WP_192477850.1">
    <property type="nucleotide sequence ID" value="NZ_VKME01000007.1"/>
</dbReference>
<dbReference type="GO" id="GO:0043565">
    <property type="term" value="F:sequence-specific DNA binding"/>
    <property type="evidence" value="ECO:0007669"/>
    <property type="project" value="InterPro"/>
</dbReference>
<evidence type="ECO:0000256" key="1">
    <source>
        <dbReference type="ARBA" id="ARBA00023015"/>
    </source>
</evidence>
<dbReference type="GO" id="GO:0003700">
    <property type="term" value="F:DNA-binding transcription factor activity"/>
    <property type="evidence" value="ECO:0007669"/>
    <property type="project" value="InterPro"/>
</dbReference>
<evidence type="ECO:0000313" key="6">
    <source>
        <dbReference type="Proteomes" id="UP000656723"/>
    </source>
</evidence>
<proteinExistence type="predicted"/>
<dbReference type="Pfam" id="PF12833">
    <property type="entry name" value="HTH_18"/>
    <property type="match status" value="1"/>
</dbReference>
<reference evidence="5" key="1">
    <citation type="submission" date="2019-07" db="EMBL/GenBank/DDBJ databases">
        <title>KPC-2 carbapenem resistent Enterobacterales isolates from Germany.</title>
        <authorList>
            <person name="Yao Y."/>
            <person name="Falgenhauer L."/>
            <person name="Imirzalioglu C."/>
            <person name="Chakraborty T."/>
        </authorList>
    </citation>
    <scope>NUCLEOTIDE SEQUENCE</scope>
    <source>
        <strain evidence="5">CA13304</strain>
    </source>
</reference>
<dbReference type="SUPFAM" id="SSF46689">
    <property type="entry name" value="Homeodomain-like"/>
    <property type="match status" value="2"/>
</dbReference>
<protein>
    <submittedName>
        <fullName evidence="5">Helix-turn-helix transcriptional regulator</fullName>
    </submittedName>
</protein>
<dbReference type="PANTHER" id="PTHR47504">
    <property type="entry name" value="RIGHT ORIGIN-BINDING PROTEIN"/>
    <property type="match status" value="1"/>
</dbReference>
<dbReference type="PROSITE" id="PS01124">
    <property type="entry name" value="HTH_ARAC_FAMILY_2"/>
    <property type="match status" value="1"/>
</dbReference>
<feature type="domain" description="HTH araC/xylS-type" evidence="4">
    <location>
        <begin position="13"/>
        <end position="111"/>
    </location>
</feature>
<comment type="caution">
    <text evidence="5">The sequence shown here is derived from an EMBL/GenBank/DDBJ whole genome shotgun (WGS) entry which is preliminary data.</text>
</comment>
<dbReference type="Proteomes" id="UP000656723">
    <property type="component" value="Unassembled WGS sequence"/>
</dbReference>
<dbReference type="EMBL" id="VKME01000007">
    <property type="protein sequence ID" value="MBE0127304.1"/>
    <property type="molecule type" value="Genomic_DNA"/>
</dbReference>
<dbReference type="SMART" id="SM00342">
    <property type="entry name" value="HTH_ARAC"/>
    <property type="match status" value="1"/>
</dbReference>
<evidence type="ECO:0000259" key="4">
    <source>
        <dbReference type="PROSITE" id="PS01124"/>
    </source>
</evidence>
<evidence type="ECO:0000256" key="3">
    <source>
        <dbReference type="ARBA" id="ARBA00023163"/>
    </source>
</evidence>
<accession>A0A8I0SWM3</accession>
<dbReference type="InterPro" id="IPR018062">
    <property type="entry name" value="HTH_AraC-typ_CS"/>
</dbReference>
<keyword evidence="1" id="KW-0805">Transcription regulation</keyword>
<dbReference type="InterPro" id="IPR009057">
    <property type="entry name" value="Homeodomain-like_sf"/>
</dbReference>
<keyword evidence="2" id="KW-0238">DNA-binding</keyword>
<name>A0A8I0SWM3_CITAM</name>
<dbReference type="PROSITE" id="PS00041">
    <property type="entry name" value="HTH_ARAC_FAMILY_1"/>
    <property type="match status" value="1"/>
</dbReference>
<dbReference type="AlphaFoldDB" id="A0A8I0SWM3"/>
<sequence length="132" mass="15276">MQYDNGHHQEIISEIIRWIKLHPATILDTTSVARRAGFSRWHMQRLFKQHTGMTLGRYIKIVRLGYATIDLIKTKSPVIDIAMQYGYESQQTFTRAIKCHTGMNPGAIKRMSRAEKDEFAQRIEQLIASVTL</sequence>
<dbReference type="InterPro" id="IPR050959">
    <property type="entry name" value="MarA-like"/>
</dbReference>
<organism evidence="5 6">
    <name type="scientific">Citrobacter amalonaticus</name>
    <dbReference type="NCBI Taxonomy" id="35703"/>
    <lineage>
        <taxon>Bacteria</taxon>
        <taxon>Pseudomonadati</taxon>
        <taxon>Pseudomonadota</taxon>
        <taxon>Gammaproteobacteria</taxon>
        <taxon>Enterobacterales</taxon>
        <taxon>Enterobacteriaceae</taxon>
        <taxon>Citrobacter</taxon>
    </lineage>
</organism>
<keyword evidence="3" id="KW-0804">Transcription</keyword>
<dbReference type="Gene3D" id="1.10.10.60">
    <property type="entry name" value="Homeodomain-like"/>
    <property type="match status" value="2"/>
</dbReference>
<dbReference type="InterPro" id="IPR018060">
    <property type="entry name" value="HTH_AraC"/>
</dbReference>
<evidence type="ECO:0000256" key="2">
    <source>
        <dbReference type="ARBA" id="ARBA00023125"/>
    </source>
</evidence>
<evidence type="ECO:0000313" key="5">
    <source>
        <dbReference type="EMBL" id="MBE0127304.1"/>
    </source>
</evidence>